<proteinExistence type="predicted"/>
<name>A0A976BD30_9BURK</name>
<organism evidence="1 2">
    <name type="scientific">Cupriavidus oxalaticus</name>
    <dbReference type="NCBI Taxonomy" id="96344"/>
    <lineage>
        <taxon>Bacteria</taxon>
        <taxon>Pseudomonadati</taxon>
        <taxon>Pseudomonadota</taxon>
        <taxon>Betaproteobacteria</taxon>
        <taxon>Burkholderiales</taxon>
        <taxon>Burkholderiaceae</taxon>
        <taxon>Cupriavidus</taxon>
    </lineage>
</organism>
<dbReference type="EMBL" id="OGUS01000121">
    <property type="protein sequence ID" value="SPC14372.1"/>
    <property type="molecule type" value="Genomic_DNA"/>
</dbReference>
<evidence type="ECO:0000313" key="1">
    <source>
        <dbReference type="EMBL" id="SPC14372.1"/>
    </source>
</evidence>
<sequence>METWRWPGAPLETRLRADFPVALFCSVKHPTPVVLPDPP</sequence>
<accession>A0A976BD30</accession>
<gene>
    <name evidence="1" type="ORF">CO2235_200228</name>
</gene>
<evidence type="ECO:0000313" key="2">
    <source>
        <dbReference type="Proteomes" id="UP000256862"/>
    </source>
</evidence>
<dbReference type="AlphaFoldDB" id="A0A976BD30"/>
<reference evidence="1 2" key="1">
    <citation type="submission" date="2018-01" db="EMBL/GenBank/DDBJ databases">
        <authorList>
            <person name="Clerissi C."/>
        </authorList>
    </citation>
    <scope>NUCLEOTIDE SEQUENCE [LARGE SCALE GENOMIC DNA]</scope>
    <source>
        <strain evidence="1">Cupriavidus oxalaticus LMG 2235</strain>
    </source>
</reference>
<protein>
    <submittedName>
        <fullName evidence="1">Uncharacterized protein</fullName>
    </submittedName>
</protein>
<comment type="caution">
    <text evidence="1">The sequence shown here is derived from an EMBL/GenBank/DDBJ whole genome shotgun (WGS) entry which is preliminary data.</text>
</comment>
<dbReference type="Proteomes" id="UP000256862">
    <property type="component" value="Chromosome CO2235"/>
</dbReference>